<feature type="domain" description="DUF7896" evidence="1">
    <location>
        <begin position="280"/>
        <end position="361"/>
    </location>
</feature>
<keyword evidence="3" id="KW-1185">Reference proteome</keyword>
<protein>
    <recommendedName>
        <fullName evidence="1">DUF7896 domain-containing protein</fullName>
    </recommendedName>
</protein>
<dbReference type="EMBL" id="MIKG01000022">
    <property type="protein sequence ID" value="RAO73077.1"/>
    <property type="molecule type" value="Genomic_DNA"/>
</dbReference>
<dbReference type="PANTHER" id="PTHR42031">
    <property type="entry name" value="KEY LIME PATHOGENICITY PROTEIN"/>
    <property type="match status" value="1"/>
</dbReference>
<evidence type="ECO:0000259" key="1">
    <source>
        <dbReference type="Pfam" id="PF25438"/>
    </source>
</evidence>
<evidence type="ECO:0000313" key="2">
    <source>
        <dbReference type="EMBL" id="RAO73077.1"/>
    </source>
</evidence>
<dbReference type="OrthoDB" id="5377599at2759"/>
<dbReference type="GeneID" id="63798303"/>
<sequence length="445" mass="51187">MNLLDEDSLEDMVADIKTDTQCLIDLDSMYEYPVNDLESQPANRCEATSTSLKWRQKFADIVYQLFPLAGQDLIQQLGWFLNGRSDMRQHEYNPSSKIALQSLIEEDIYDTLILYFNVWKLQNAIDSSCPLCCESVGNTDFFETHLPQHAEEIYLQAYHPRVDKTNGKTYTHLNLMERKPTKPLSKDLNQTIKDNKTSTFTKHDLVLHDSTRKESDDDHGLMSTSDLNLPIKKAFAISKPSTNTKSRPRNFCHLCSDHPEGFYGEHELRRHIARAHSRTRKVWVCVDISPDQSFLANCKSCRNGKKYGAFYNAAAHLRRVHFNKLQSYRSGRRKSRVYSHRGRMGGSKFLPMDMVKYWMQEREEVIIGDTETGHAETKTPSRKTLSKYLPSINEGSIIGDTETGHAETKTPSRKTLYKYLPSINEGSGGPLRRKEWVRKYLGSVV</sequence>
<proteinExistence type="predicted"/>
<dbReference type="InterPro" id="IPR057218">
    <property type="entry name" value="DUF7896"/>
</dbReference>
<comment type="caution">
    <text evidence="2">The sequence shown here is derived from an EMBL/GenBank/DDBJ whole genome shotgun (WGS) entry which is preliminary data.</text>
</comment>
<dbReference type="STRING" id="1196081.A0A364LBA6"/>
<dbReference type="AlphaFoldDB" id="A0A364LBA6"/>
<evidence type="ECO:0000313" key="3">
    <source>
        <dbReference type="Proteomes" id="UP000249363"/>
    </source>
</evidence>
<dbReference type="Pfam" id="PF25438">
    <property type="entry name" value="DUF7896"/>
    <property type="match status" value="1"/>
</dbReference>
<dbReference type="RefSeq" id="XP_040737591.1">
    <property type="nucleotide sequence ID" value="XM_040881966.1"/>
</dbReference>
<dbReference type="Proteomes" id="UP000249363">
    <property type="component" value="Unassembled WGS sequence"/>
</dbReference>
<dbReference type="PANTHER" id="PTHR42031:SF1">
    <property type="entry name" value="KEY LIME PATHOGENICITY PROTEIN"/>
    <property type="match status" value="1"/>
</dbReference>
<organism evidence="2 3">
    <name type="scientific">Talaromyces amestolkiae</name>
    <dbReference type="NCBI Taxonomy" id="1196081"/>
    <lineage>
        <taxon>Eukaryota</taxon>
        <taxon>Fungi</taxon>
        <taxon>Dikarya</taxon>
        <taxon>Ascomycota</taxon>
        <taxon>Pezizomycotina</taxon>
        <taxon>Eurotiomycetes</taxon>
        <taxon>Eurotiomycetidae</taxon>
        <taxon>Eurotiales</taxon>
        <taxon>Trichocomaceae</taxon>
        <taxon>Talaromyces</taxon>
        <taxon>Talaromyces sect. Talaromyces</taxon>
    </lineage>
</organism>
<reference evidence="2 3" key="1">
    <citation type="journal article" date="2017" name="Biotechnol. Biofuels">
        <title>Differential beta-glucosidase expression as a function of carbon source availability in Talaromyces amestolkiae: a genomic and proteomic approach.</title>
        <authorList>
            <person name="de Eugenio L.I."/>
            <person name="Mendez-Liter J.A."/>
            <person name="Nieto-Dominguez M."/>
            <person name="Alonso L."/>
            <person name="Gil-Munoz J."/>
            <person name="Barriuso J."/>
            <person name="Prieto A."/>
            <person name="Martinez M.J."/>
        </authorList>
    </citation>
    <scope>NUCLEOTIDE SEQUENCE [LARGE SCALE GENOMIC DNA]</scope>
    <source>
        <strain evidence="2 3">CIB</strain>
    </source>
</reference>
<name>A0A364LBA6_TALAM</name>
<gene>
    <name evidence="2" type="ORF">BHQ10_009089</name>
</gene>
<accession>A0A364LBA6</accession>